<name>A0AAV9NAW1_9EURO</name>
<organism evidence="2 3">
    <name type="scientific">Exophiala bonariae</name>
    <dbReference type="NCBI Taxonomy" id="1690606"/>
    <lineage>
        <taxon>Eukaryota</taxon>
        <taxon>Fungi</taxon>
        <taxon>Dikarya</taxon>
        <taxon>Ascomycota</taxon>
        <taxon>Pezizomycotina</taxon>
        <taxon>Eurotiomycetes</taxon>
        <taxon>Chaetothyriomycetidae</taxon>
        <taxon>Chaetothyriales</taxon>
        <taxon>Herpotrichiellaceae</taxon>
        <taxon>Exophiala</taxon>
    </lineage>
</organism>
<dbReference type="Proteomes" id="UP001358417">
    <property type="component" value="Unassembled WGS sequence"/>
</dbReference>
<dbReference type="RefSeq" id="XP_064706410.1">
    <property type="nucleotide sequence ID" value="XM_064846185.1"/>
</dbReference>
<accession>A0AAV9NAW1</accession>
<proteinExistence type="predicted"/>
<gene>
    <name evidence="2" type="ORF">LTR84_002576</name>
</gene>
<sequence length="190" mass="21269">MSQTAPSTQSQHKDVESVASGLKDNAFVSIYNDGDITELLFKESVFASGFLPLEPEDAKPTPVTIPKRRLAAHFNTGTTPPTRGFEQTKAANLEKVIQTPIKSCIKADTVPKTPAKVVERRPSFIEVSTPSDHKEHHGHRRHSSETHLSMGWWPEDDGTAQHVWVEKDQPSADEEEDMLEDCLWTDAFYD</sequence>
<feature type="region of interest" description="Disordered" evidence="1">
    <location>
        <begin position="128"/>
        <end position="154"/>
    </location>
</feature>
<reference evidence="2 3" key="1">
    <citation type="submission" date="2023-08" db="EMBL/GenBank/DDBJ databases">
        <title>Black Yeasts Isolated from many extreme environments.</title>
        <authorList>
            <person name="Coleine C."/>
            <person name="Stajich J.E."/>
            <person name="Selbmann L."/>
        </authorList>
    </citation>
    <scope>NUCLEOTIDE SEQUENCE [LARGE SCALE GENOMIC DNA]</scope>
    <source>
        <strain evidence="2 3">CCFEE 5792</strain>
    </source>
</reference>
<protein>
    <submittedName>
        <fullName evidence="2">Uncharacterized protein</fullName>
    </submittedName>
</protein>
<dbReference type="AlphaFoldDB" id="A0AAV9NAW1"/>
<evidence type="ECO:0000313" key="3">
    <source>
        <dbReference type="Proteomes" id="UP001358417"/>
    </source>
</evidence>
<evidence type="ECO:0000313" key="2">
    <source>
        <dbReference type="EMBL" id="KAK5052710.1"/>
    </source>
</evidence>
<dbReference type="GeneID" id="89970783"/>
<evidence type="ECO:0000256" key="1">
    <source>
        <dbReference type="SAM" id="MobiDB-lite"/>
    </source>
</evidence>
<dbReference type="EMBL" id="JAVRRD010000013">
    <property type="protein sequence ID" value="KAK5052710.1"/>
    <property type="molecule type" value="Genomic_DNA"/>
</dbReference>
<comment type="caution">
    <text evidence="2">The sequence shown here is derived from an EMBL/GenBank/DDBJ whole genome shotgun (WGS) entry which is preliminary data.</text>
</comment>
<keyword evidence="3" id="KW-1185">Reference proteome</keyword>